<evidence type="ECO:0000313" key="2">
    <source>
        <dbReference type="EMBL" id="KAJ4438655.1"/>
    </source>
</evidence>
<organism evidence="2 3">
    <name type="scientific">Periplaneta americana</name>
    <name type="common">American cockroach</name>
    <name type="synonym">Blatta americana</name>
    <dbReference type="NCBI Taxonomy" id="6978"/>
    <lineage>
        <taxon>Eukaryota</taxon>
        <taxon>Metazoa</taxon>
        <taxon>Ecdysozoa</taxon>
        <taxon>Arthropoda</taxon>
        <taxon>Hexapoda</taxon>
        <taxon>Insecta</taxon>
        <taxon>Pterygota</taxon>
        <taxon>Neoptera</taxon>
        <taxon>Polyneoptera</taxon>
        <taxon>Dictyoptera</taxon>
        <taxon>Blattodea</taxon>
        <taxon>Blattoidea</taxon>
        <taxon>Blattidae</taxon>
        <taxon>Blattinae</taxon>
        <taxon>Periplaneta</taxon>
    </lineage>
</organism>
<evidence type="ECO:0000256" key="1">
    <source>
        <dbReference type="SAM" id="MobiDB-lite"/>
    </source>
</evidence>
<feature type="region of interest" description="Disordered" evidence="1">
    <location>
        <begin position="1"/>
        <end position="64"/>
    </location>
</feature>
<reference evidence="2 3" key="1">
    <citation type="journal article" date="2022" name="Allergy">
        <title>Genome assembly and annotation of Periplaneta americana reveal a comprehensive cockroach allergen profile.</title>
        <authorList>
            <person name="Wang L."/>
            <person name="Xiong Q."/>
            <person name="Saelim N."/>
            <person name="Wang L."/>
            <person name="Nong W."/>
            <person name="Wan A.T."/>
            <person name="Shi M."/>
            <person name="Liu X."/>
            <person name="Cao Q."/>
            <person name="Hui J.H.L."/>
            <person name="Sookrung N."/>
            <person name="Leung T.F."/>
            <person name="Tungtrongchitr A."/>
            <person name="Tsui S.K.W."/>
        </authorList>
    </citation>
    <scope>NUCLEOTIDE SEQUENCE [LARGE SCALE GENOMIC DNA]</scope>
    <source>
        <strain evidence="2">PWHHKU_190912</strain>
    </source>
</reference>
<dbReference type="PANTHER" id="PTHR47027:SF25">
    <property type="entry name" value="REVERSE TRANSCRIPTASE DOMAIN-CONTAINING PROTEIN"/>
    <property type="match status" value="1"/>
</dbReference>
<gene>
    <name evidence="2" type="ORF">ANN_14602</name>
</gene>
<dbReference type="EMBL" id="JAJSOF020000019">
    <property type="protein sequence ID" value="KAJ4438655.1"/>
    <property type="molecule type" value="Genomic_DNA"/>
</dbReference>
<dbReference type="Proteomes" id="UP001148838">
    <property type="component" value="Unassembled WGS sequence"/>
</dbReference>
<accession>A0ABQ8SWS6</accession>
<protein>
    <submittedName>
        <fullName evidence="2">Uncharacterized protein</fullName>
    </submittedName>
</protein>
<dbReference type="PANTHER" id="PTHR47027">
    <property type="entry name" value="REVERSE TRANSCRIPTASE DOMAIN-CONTAINING PROTEIN"/>
    <property type="match status" value="1"/>
</dbReference>
<feature type="compositionally biased region" description="Pro residues" evidence="1">
    <location>
        <begin position="50"/>
        <end position="62"/>
    </location>
</feature>
<proteinExistence type="predicted"/>
<name>A0ABQ8SWS6_PERAM</name>
<keyword evidence="3" id="KW-1185">Reference proteome</keyword>
<sequence>MIIKYESPDRNEDVTGGVVPHPEGRASHRKLPSICSNWVEGKPREKPQPGNLPQPGFEPGPPGFAARRAKRYSTGVDYIYLNSQKVFKVSAIALTTQFHSSDQGPSDIMCDNLPAAAVALGLSLCVTGSDIPKPSGQNPTSNNMAPITRKLDQEMMGEVYKRKVETREELLARILHACAQVKECPNQLRSATQQLSTRAAKCIEIDGGLFEHVCKENYTIEQNIRRLRWAGHVARMGESKSAYIVLVGKKGERLLGRPRCRWEDNIKMDLKEMGYDSRDWINLAQYRDRWRGLYEGGYEPPGVTVTYDGRNHVEMKERLKKGKYAISTLNQVLWDKKIRIETKHTIYKSIVRSTTLYGAETWQLQNAFKNKFLALEMDYWRRSAGISKRGKIRNDIIREKMQVKNDVVEDIFTKQLIWYGHRPKMRMNTERLPRLVCDWTHQEEENEEDL</sequence>
<comment type="caution">
    <text evidence="2">The sequence shown here is derived from an EMBL/GenBank/DDBJ whole genome shotgun (WGS) entry which is preliminary data.</text>
</comment>
<evidence type="ECO:0000313" key="3">
    <source>
        <dbReference type="Proteomes" id="UP001148838"/>
    </source>
</evidence>
<feature type="compositionally biased region" description="Basic and acidic residues" evidence="1">
    <location>
        <begin position="1"/>
        <end position="13"/>
    </location>
</feature>